<dbReference type="Pfam" id="PF20239">
    <property type="entry name" value="DUF6596"/>
    <property type="match status" value="1"/>
</dbReference>
<evidence type="ECO:0000259" key="1">
    <source>
        <dbReference type="Pfam" id="PF04542"/>
    </source>
</evidence>
<feature type="domain" description="RNA polymerase sigma factor 70 region 4 type 2" evidence="2">
    <location>
        <begin position="118"/>
        <end position="169"/>
    </location>
</feature>
<evidence type="ECO:0000313" key="5">
    <source>
        <dbReference type="Proteomes" id="UP000643403"/>
    </source>
</evidence>
<dbReference type="InterPro" id="IPR013249">
    <property type="entry name" value="RNA_pol_sigma70_r4_t2"/>
</dbReference>
<dbReference type="RefSeq" id="WP_189446543.1">
    <property type="nucleotide sequence ID" value="NZ_BMXY01000001.1"/>
</dbReference>
<dbReference type="InterPro" id="IPR013325">
    <property type="entry name" value="RNA_pol_sigma_r2"/>
</dbReference>
<evidence type="ECO:0000259" key="3">
    <source>
        <dbReference type="Pfam" id="PF20239"/>
    </source>
</evidence>
<dbReference type="EMBL" id="BMXY01000001">
    <property type="protein sequence ID" value="GGZ53090.1"/>
    <property type="molecule type" value="Genomic_DNA"/>
</dbReference>
<dbReference type="InterPro" id="IPR007627">
    <property type="entry name" value="RNA_pol_sigma70_r2"/>
</dbReference>
<feature type="domain" description="DUF6596" evidence="3">
    <location>
        <begin position="187"/>
        <end position="287"/>
    </location>
</feature>
<dbReference type="Pfam" id="PF08281">
    <property type="entry name" value="Sigma70_r4_2"/>
    <property type="match status" value="1"/>
</dbReference>
<organism evidence="4 5">
    <name type="scientific">Cognatilysobacter xinjiangensis</name>
    <dbReference type="NCBI Taxonomy" id="546892"/>
    <lineage>
        <taxon>Bacteria</taxon>
        <taxon>Pseudomonadati</taxon>
        <taxon>Pseudomonadota</taxon>
        <taxon>Gammaproteobacteria</taxon>
        <taxon>Lysobacterales</taxon>
        <taxon>Lysobacteraceae</taxon>
        <taxon>Cognatilysobacter</taxon>
    </lineage>
</organism>
<dbReference type="PANTHER" id="PTHR47756:SF1">
    <property type="entry name" value="BLL0085 PROTEIN"/>
    <property type="match status" value="1"/>
</dbReference>
<dbReference type="InterPro" id="IPR014284">
    <property type="entry name" value="RNA_pol_sigma-70_dom"/>
</dbReference>
<dbReference type="PANTHER" id="PTHR47756">
    <property type="entry name" value="BLL6612 PROTEIN-RELATED"/>
    <property type="match status" value="1"/>
</dbReference>
<dbReference type="SUPFAM" id="SSF88659">
    <property type="entry name" value="Sigma3 and sigma4 domains of RNA polymerase sigma factors"/>
    <property type="match status" value="1"/>
</dbReference>
<protein>
    <submittedName>
        <fullName evidence="4">RNA polymerase sigma factor</fullName>
    </submittedName>
</protein>
<comment type="caution">
    <text evidence="4">The sequence shown here is derived from an EMBL/GenBank/DDBJ whole genome shotgun (WGS) entry which is preliminary data.</text>
</comment>
<sequence length="420" mass="46052">MPCGTARQLDTLWRMESPRLVARVARMTGDVGTAEELVQDVFEQALRRWPAEGAPSNPAAWLMTAARHRAIDHLRRRALHGERGREYAVELELHDASQEGTPDMQADDDIGDDLLRLMFVACHPVLPLDSRVALTLRLLGGLTVPEIARAFLAREATISQRIVRAKQALRDARVPFEIPRHDELDERVDAVLQVIYLVFNEGYAATSGEDLLRPALCEEAMRLARVLAGLMPQAPEVHGLVALMELQASRLHARTDANGDAVLLADQDRARWDRTLILHGLSALDRAIALGGHDGVYALQASIAACHARAATVDATDWPRIAGLYARLAGITGSPVVELNRAMAESMAHGPAAALVRVDRLVEQGVLDGYAMLPAVRGDLLDRLGRAPEARIEFERAAALTRNARERRVLLDRAARCTAT</sequence>
<evidence type="ECO:0000259" key="2">
    <source>
        <dbReference type="Pfam" id="PF08281"/>
    </source>
</evidence>
<dbReference type="InterPro" id="IPR013324">
    <property type="entry name" value="RNA_pol_sigma_r3/r4-like"/>
</dbReference>
<gene>
    <name evidence="4" type="ORF">GCM10008101_02790</name>
</gene>
<dbReference type="Proteomes" id="UP000643403">
    <property type="component" value="Unassembled WGS sequence"/>
</dbReference>
<evidence type="ECO:0000313" key="4">
    <source>
        <dbReference type="EMBL" id="GGZ53090.1"/>
    </source>
</evidence>
<keyword evidence="5" id="KW-1185">Reference proteome</keyword>
<dbReference type="SUPFAM" id="SSF88946">
    <property type="entry name" value="Sigma2 domain of RNA polymerase sigma factors"/>
    <property type="match status" value="1"/>
</dbReference>
<dbReference type="InterPro" id="IPR036388">
    <property type="entry name" value="WH-like_DNA-bd_sf"/>
</dbReference>
<dbReference type="Gene3D" id="1.10.10.10">
    <property type="entry name" value="Winged helix-like DNA-binding domain superfamily/Winged helix DNA-binding domain"/>
    <property type="match status" value="1"/>
</dbReference>
<dbReference type="Pfam" id="PF04542">
    <property type="entry name" value="Sigma70_r2"/>
    <property type="match status" value="1"/>
</dbReference>
<dbReference type="InterPro" id="IPR046531">
    <property type="entry name" value="DUF6596"/>
</dbReference>
<proteinExistence type="predicted"/>
<name>A0ABQ3BPB3_9GAMM</name>
<dbReference type="NCBIfam" id="TIGR02937">
    <property type="entry name" value="sigma70-ECF"/>
    <property type="match status" value="1"/>
</dbReference>
<accession>A0ABQ3BPB3</accession>
<dbReference type="Gene3D" id="1.10.1740.10">
    <property type="match status" value="1"/>
</dbReference>
<reference evidence="5" key="1">
    <citation type="journal article" date="2019" name="Int. J. Syst. Evol. Microbiol.">
        <title>The Global Catalogue of Microorganisms (GCM) 10K type strain sequencing project: providing services to taxonomists for standard genome sequencing and annotation.</title>
        <authorList>
            <consortium name="The Broad Institute Genomics Platform"/>
            <consortium name="The Broad Institute Genome Sequencing Center for Infectious Disease"/>
            <person name="Wu L."/>
            <person name="Ma J."/>
        </authorList>
    </citation>
    <scope>NUCLEOTIDE SEQUENCE [LARGE SCALE GENOMIC DNA]</scope>
    <source>
        <strain evidence="5">KCTC 22558</strain>
    </source>
</reference>
<feature type="domain" description="RNA polymerase sigma-70 region 2" evidence="1">
    <location>
        <begin position="13"/>
        <end position="78"/>
    </location>
</feature>